<feature type="compositionally biased region" description="Polar residues" evidence="1">
    <location>
        <begin position="158"/>
        <end position="175"/>
    </location>
</feature>
<sequence>MERHRGGGTARSMIRPSKQSQSTFNSPPEVGTGDTPLSRIGAANAALHNCGATYLPPSSRLPQEELCCRCKWPSMSDPDLPNADVPMDDSDKDDNDDEKMTAKMTEMMMMPETPLVRFSGSTPLSLLELWAQLVADLQCGTDRDGQKGGDMPRERQQQQDCTFNGSSSLGSTSQHQLSSLILVTKQGPEDVDQNNWPTLSRPETDCFLIDFDLNQ</sequence>
<feature type="compositionally biased region" description="Acidic residues" evidence="1">
    <location>
        <begin position="86"/>
        <end position="97"/>
    </location>
</feature>
<feature type="region of interest" description="Disordered" evidence="1">
    <location>
        <begin position="142"/>
        <end position="175"/>
    </location>
</feature>
<evidence type="ECO:0000256" key="1">
    <source>
        <dbReference type="SAM" id="MobiDB-lite"/>
    </source>
</evidence>
<evidence type="ECO:0000313" key="2">
    <source>
        <dbReference type="EMBL" id="CAI0430096.1"/>
    </source>
</evidence>
<dbReference type="Proteomes" id="UP001154282">
    <property type="component" value="Unassembled WGS sequence"/>
</dbReference>
<feature type="compositionally biased region" description="Basic and acidic residues" evidence="1">
    <location>
        <begin position="142"/>
        <end position="157"/>
    </location>
</feature>
<feature type="region of interest" description="Disordered" evidence="1">
    <location>
        <begin position="78"/>
        <end position="97"/>
    </location>
</feature>
<comment type="caution">
    <text evidence="2">The sequence shown here is derived from an EMBL/GenBank/DDBJ whole genome shotgun (WGS) entry which is preliminary data.</text>
</comment>
<gene>
    <name evidence="2" type="ORF">LITE_LOCUS22451</name>
</gene>
<feature type="region of interest" description="Disordered" evidence="1">
    <location>
        <begin position="1"/>
        <end position="38"/>
    </location>
</feature>
<accession>A0AAV0L7E9</accession>
<dbReference type="EMBL" id="CAMGYJ010000006">
    <property type="protein sequence ID" value="CAI0430096.1"/>
    <property type="molecule type" value="Genomic_DNA"/>
</dbReference>
<keyword evidence="3" id="KW-1185">Reference proteome</keyword>
<evidence type="ECO:0000313" key="3">
    <source>
        <dbReference type="Proteomes" id="UP001154282"/>
    </source>
</evidence>
<dbReference type="AlphaFoldDB" id="A0AAV0L7E9"/>
<protein>
    <submittedName>
        <fullName evidence="2">Uncharacterized protein</fullName>
    </submittedName>
</protein>
<proteinExistence type="predicted"/>
<reference evidence="2" key="1">
    <citation type="submission" date="2022-08" db="EMBL/GenBank/DDBJ databases">
        <authorList>
            <person name="Gutierrez-Valencia J."/>
        </authorList>
    </citation>
    <scope>NUCLEOTIDE SEQUENCE</scope>
</reference>
<feature type="compositionally biased region" description="Polar residues" evidence="1">
    <location>
        <begin position="17"/>
        <end position="26"/>
    </location>
</feature>
<organism evidence="2 3">
    <name type="scientific">Linum tenue</name>
    <dbReference type="NCBI Taxonomy" id="586396"/>
    <lineage>
        <taxon>Eukaryota</taxon>
        <taxon>Viridiplantae</taxon>
        <taxon>Streptophyta</taxon>
        <taxon>Embryophyta</taxon>
        <taxon>Tracheophyta</taxon>
        <taxon>Spermatophyta</taxon>
        <taxon>Magnoliopsida</taxon>
        <taxon>eudicotyledons</taxon>
        <taxon>Gunneridae</taxon>
        <taxon>Pentapetalae</taxon>
        <taxon>rosids</taxon>
        <taxon>fabids</taxon>
        <taxon>Malpighiales</taxon>
        <taxon>Linaceae</taxon>
        <taxon>Linum</taxon>
    </lineage>
</organism>
<name>A0AAV0L7E9_9ROSI</name>